<organism evidence="5 6">
    <name type="scientific">Vanilla planifolia</name>
    <name type="common">Vanilla</name>
    <dbReference type="NCBI Taxonomy" id="51239"/>
    <lineage>
        <taxon>Eukaryota</taxon>
        <taxon>Viridiplantae</taxon>
        <taxon>Streptophyta</taxon>
        <taxon>Embryophyta</taxon>
        <taxon>Tracheophyta</taxon>
        <taxon>Spermatophyta</taxon>
        <taxon>Magnoliopsida</taxon>
        <taxon>Liliopsida</taxon>
        <taxon>Asparagales</taxon>
        <taxon>Orchidaceae</taxon>
        <taxon>Vanilloideae</taxon>
        <taxon>Vanilleae</taxon>
        <taxon>Vanilla</taxon>
    </lineage>
</organism>
<evidence type="ECO:0000256" key="2">
    <source>
        <dbReference type="SAM" id="MobiDB-lite"/>
    </source>
</evidence>
<evidence type="ECO:0000313" key="5">
    <source>
        <dbReference type="EMBL" id="KAG0479084.1"/>
    </source>
</evidence>
<dbReference type="InterPro" id="IPR055126">
    <property type="entry name" value="EDR4-like_N"/>
</dbReference>
<accession>A0A835QZ81</accession>
<evidence type="ECO:0000313" key="6">
    <source>
        <dbReference type="Proteomes" id="UP000639772"/>
    </source>
</evidence>
<feature type="region of interest" description="Disordered" evidence="2">
    <location>
        <begin position="137"/>
        <end position="163"/>
    </location>
</feature>
<feature type="domain" description="Enhanced disease resistance 4-like N-terminal" evidence="4">
    <location>
        <begin position="7"/>
        <end position="40"/>
    </location>
</feature>
<dbReference type="Pfam" id="PF22910">
    <property type="entry name" value="EDR4-like_1st"/>
    <property type="match status" value="1"/>
</dbReference>
<dbReference type="PANTHER" id="PTHR31105:SF38">
    <property type="entry name" value="PROTEIN ENHANCED DISEASE RESISTANCE 4"/>
    <property type="match status" value="1"/>
</dbReference>
<feature type="domain" description="Probable zinc-ribbon" evidence="3">
    <location>
        <begin position="422"/>
        <end position="463"/>
    </location>
</feature>
<dbReference type="InterPro" id="IPR040244">
    <property type="entry name" value="EDR4-like"/>
</dbReference>
<dbReference type="GO" id="GO:1900150">
    <property type="term" value="P:regulation of defense response to fungus"/>
    <property type="evidence" value="ECO:0007669"/>
    <property type="project" value="InterPro"/>
</dbReference>
<dbReference type="PANTHER" id="PTHR31105">
    <property type="entry name" value="EXTRA-LARGE G-PROTEIN-LIKE"/>
    <property type="match status" value="1"/>
</dbReference>
<dbReference type="Pfam" id="PF11331">
    <property type="entry name" value="Zn_ribbon_12"/>
    <property type="match status" value="1"/>
</dbReference>
<dbReference type="Proteomes" id="UP000639772">
    <property type="component" value="Chromosome 6"/>
</dbReference>
<dbReference type="InterPro" id="IPR021480">
    <property type="entry name" value="Zinc_ribbon_12"/>
</dbReference>
<gene>
    <name evidence="5" type="ORF">HPP92_013803</name>
</gene>
<evidence type="ECO:0000259" key="4">
    <source>
        <dbReference type="Pfam" id="PF22910"/>
    </source>
</evidence>
<feature type="coiled-coil region" evidence="1">
    <location>
        <begin position="295"/>
        <end position="322"/>
    </location>
</feature>
<feature type="compositionally biased region" description="Polar residues" evidence="2">
    <location>
        <begin position="148"/>
        <end position="163"/>
    </location>
</feature>
<reference evidence="5 6" key="1">
    <citation type="journal article" date="2020" name="Nat. Food">
        <title>A phased Vanilla planifolia genome enables genetic improvement of flavour and production.</title>
        <authorList>
            <person name="Hasing T."/>
            <person name="Tang H."/>
            <person name="Brym M."/>
            <person name="Khazi F."/>
            <person name="Huang T."/>
            <person name="Chambers A.H."/>
        </authorList>
    </citation>
    <scope>NUCLEOTIDE SEQUENCE [LARGE SCALE GENOMIC DNA]</scope>
    <source>
        <tissue evidence="5">Leaf</tissue>
    </source>
</reference>
<comment type="caution">
    <text evidence="5">The sequence shown here is derived from an EMBL/GenBank/DDBJ whole genome shotgun (WGS) entry which is preliminary data.</text>
</comment>
<feature type="region of interest" description="Disordered" evidence="2">
    <location>
        <begin position="49"/>
        <end position="81"/>
    </location>
</feature>
<name>A0A835QZ81_VANPL</name>
<evidence type="ECO:0000259" key="3">
    <source>
        <dbReference type="Pfam" id="PF11331"/>
    </source>
</evidence>
<dbReference type="OrthoDB" id="1930285at2759"/>
<proteinExistence type="predicted"/>
<protein>
    <recommendedName>
        <fullName evidence="7">Zinc-ribbon domain-containing protein</fullName>
    </recommendedName>
</protein>
<evidence type="ECO:0000256" key="1">
    <source>
        <dbReference type="SAM" id="Coils"/>
    </source>
</evidence>
<sequence>MDNKIAKVRFAKCPKCLQILTEFEGVPVYRCGGCGAILRAKPHACSEQKLSTDSTNSGSQKQSGTAALNDASTGLQTSGSDISGVIEEGDAIKNIRISNSKSEICKGKVKPSGLLCWDEDVQRFSGQFTNEREEMHQVQESRLEKGNGSLNSSDKLEDSVTTASEEDMINVEFQSGACFMKNIRSLNAYDGSISSTDENGKGDIHRNFLRLSRRTFRNKKPSNSFGREKEGDSFNRKYSNERIPSSCNGELSCRNVFQAEEGDASFMSEDFHSLGSWMHSESEVNAKQESKLRFSKEDEEDHVNILRKVDELRDELSELFNKTVKNQFRGKANHFHGINFHPHLFLSSANSNLSISIPPGGQCCHKGSCNRCPHNIACHLSHATRLDRHIGTCSCLHQAQQNLQSKDSKPPPMLRHCRPVSGGAPFAICKKCFELLQLPADFLVFARRVHRIRCGACSQVLEYHFKPKSRSALRVSPEFHLPPRQNSEATVVDSCETEASVYNEWIRCEEEEVDVFGQVTGLRLHQLMGYASASELLFQTGGSDCGYESTATASGEGDKWRNG</sequence>
<dbReference type="EMBL" id="JADCNM010000006">
    <property type="protein sequence ID" value="KAG0479084.1"/>
    <property type="molecule type" value="Genomic_DNA"/>
</dbReference>
<evidence type="ECO:0008006" key="7">
    <source>
        <dbReference type="Google" id="ProtNLM"/>
    </source>
</evidence>
<dbReference type="AlphaFoldDB" id="A0A835QZ81"/>
<keyword evidence="1" id="KW-0175">Coiled coil</keyword>